<dbReference type="InParanoid" id="A0A3B1JF45"/>
<reference evidence="2" key="4">
    <citation type="submission" date="2025-09" db="UniProtKB">
        <authorList>
            <consortium name="Ensembl"/>
        </authorList>
    </citation>
    <scope>IDENTIFICATION</scope>
</reference>
<dbReference type="Gene3D" id="1.20.890.10">
    <property type="entry name" value="cAMP-dependent protein kinase regulatory subunit, dimerization-anchoring domain"/>
    <property type="match status" value="1"/>
</dbReference>
<dbReference type="InterPro" id="IPR049760">
    <property type="entry name" value="DD_EFCAB10"/>
</dbReference>
<dbReference type="Bgee" id="ENSAMXG00000040711">
    <property type="expression patterns" value="Expressed in head kidney and 5 other cell types or tissues"/>
</dbReference>
<dbReference type="InterPro" id="IPR002048">
    <property type="entry name" value="EF_hand_dom"/>
</dbReference>
<protein>
    <submittedName>
        <fullName evidence="2">EF-hand calcium-binding domain-containing protein 10-like</fullName>
    </submittedName>
</protein>
<dbReference type="SUPFAM" id="SSF47391">
    <property type="entry name" value="Dimerization-anchoring domain of cAMP-dependent PK regulatory subunit"/>
    <property type="match status" value="1"/>
</dbReference>
<reference evidence="2" key="3">
    <citation type="submission" date="2025-08" db="UniProtKB">
        <authorList>
            <consortium name="Ensembl"/>
        </authorList>
    </citation>
    <scope>IDENTIFICATION</scope>
</reference>
<evidence type="ECO:0000313" key="3">
    <source>
        <dbReference type="Proteomes" id="UP000018467"/>
    </source>
</evidence>
<accession>A0A3B1JF45</accession>
<dbReference type="GeneTree" id="ENSGT00940000154487"/>
<keyword evidence="3" id="KW-1185">Reference proteome</keyword>
<dbReference type="PROSITE" id="PS50222">
    <property type="entry name" value="EF_HAND_2"/>
    <property type="match status" value="1"/>
</dbReference>
<dbReference type="AlphaFoldDB" id="A0A3B1JF45"/>
<name>A0A3B1JF45_ASTMX</name>
<dbReference type="CDD" id="cd22976">
    <property type="entry name" value="DD_EFCAB10"/>
    <property type="match status" value="1"/>
</dbReference>
<dbReference type="PANTHER" id="PTHR21847">
    <property type="entry name" value="EF-HAND CALCIUM-BINDING DOMAIN-CONTAINING PROTEIN 10"/>
    <property type="match status" value="1"/>
</dbReference>
<feature type="domain" description="EF-hand" evidence="1">
    <location>
        <begin position="62"/>
        <end position="97"/>
    </location>
</feature>
<organism evidence="2 3">
    <name type="scientific">Astyanax mexicanus</name>
    <name type="common">Blind cave fish</name>
    <name type="synonym">Astyanax fasciatus mexicanus</name>
    <dbReference type="NCBI Taxonomy" id="7994"/>
    <lineage>
        <taxon>Eukaryota</taxon>
        <taxon>Metazoa</taxon>
        <taxon>Chordata</taxon>
        <taxon>Craniata</taxon>
        <taxon>Vertebrata</taxon>
        <taxon>Euteleostomi</taxon>
        <taxon>Actinopterygii</taxon>
        <taxon>Neopterygii</taxon>
        <taxon>Teleostei</taxon>
        <taxon>Ostariophysi</taxon>
        <taxon>Characiformes</taxon>
        <taxon>Characoidei</taxon>
        <taxon>Acestrorhamphidae</taxon>
        <taxon>Acestrorhamphinae</taxon>
        <taxon>Astyanax</taxon>
    </lineage>
</organism>
<dbReference type="STRING" id="7994.ENSAMXP00000041032"/>
<dbReference type="Pfam" id="PF24548">
    <property type="entry name" value="EF_EFCAB10_C"/>
    <property type="match status" value="1"/>
</dbReference>
<dbReference type="Proteomes" id="UP000018467">
    <property type="component" value="Unassembled WGS sequence"/>
</dbReference>
<sequence>MSTSREQEAEEYLNNHRIIELMKNLTSMLLFYRPDRPKEFLISQLEKLKTSRLHGVESPCLIDESNLDAVFGILDPANRGYISCAQYREAMMTLGIKDFSEYTEDLETDRISQETFKREAKEGLLRGAATFQM</sequence>
<dbReference type="GO" id="GO:0005509">
    <property type="term" value="F:calcium ion binding"/>
    <property type="evidence" value="ECO:0007669"/>
    <property type="project" value="InterPro"/>
</dbReference>
<dbReference type="InterPro" id="IPR056587">
    <property type="entry name" value="EF_EFCAB10_C"/>
</dbReference>
<evidence type="ECO:0000259" key="1">
    <source>
        <dbReference type="PROSITE" id="PS50222"/>
    </source>
</evidence>
<reference evidence="3" key="1">
    <citation type="submission" date="2013-03" db="EMBL/GenBank/DDBJ databases">
        <authorList>
            <person name="Jeffery W."/>
            <person name="Warren W."/>
            <person name="Wilson R.K."/>
        </authorList>
    </citation>
    <scope>NUCLEOTIDE SEQUENCE</scope>
    <source>
        <strain evidence="3">female</strain>
    </source>
</reference>
<reference evidence="3" key="2">
    <citation type="journal article" date="2014" name="Nat. Commun.">
        <title>The cavefish genome reveals candidate genes for eye loss.</title>
        <authorList>
            <person name="McGaugh S.E."/>
            <person name="Gross J.B."/>
            <person name="Aken B."/>
            <person name="Blin M."/>
            <person name="Borowsky R."/>
            <person name="Chalopin D."/>
            <person name="Hinaux H."/>
            <person name="Jeffery W.R."/>
            <person name="Keene A."/>
            <person name="Ma L."/>
            <person name="Minx P."/>
            <person name="Murphy D."/>
            <person name="O'Quin K.E."/>
            <person name="Retaux S."/>
            <person name="Rohner N."/>
            <person name="Searle S.M."/>
            <person name="Stahl B.A."/>
            <person name="Tabin C."/>
            <person name="Volff J.N."/>
            <person name="Yoshizawa M."/>
            <person name="Warren W.C."/>
        </authorList>
    </citation>
    <scope>NUCLEOTIDE SEQUENCE [LARGE SCALE GENOMIC DNA]</scope>
    <source>
        <strain evidence="3">female</strain>
    </source>
</reference>
<evidence type="ECO:0000313" key="2">
    <source>
        <dbReference type="Ensembl" id="ENSAMXP00000041032.1"/>
    </source>
</evidence>
<dbReference type="PANTHER" id="PTHR21847:SF1">
    <property type="entry name" value="EF-HAND CALCIUM-BINDING DOMAIN-CONTAINING PROTEIN 10"/>
    <property type="match status" value="1"/>
</dbReference>
<dbReference type="InterPro" id="IPR039879">
    <property type="entry name" value="EFC10"/>
</dbReference>
<dbReference type="Ensembl" id="ENSAMXT00000035292.1">
    <property type="protein sequence ID" value="ENSAMXP00000041032.1"/>
    <property type="gene ID" value="ENSAMXG00000040711.1"/>
</dbReference>
<proteinExistence type="predicted"/>